<evidence type="ECO:0000313" key="2">
    <source>
        <dbReference type="EMBL" id="GIO25672.1"/>
    </source>
</evidence>
<name>A0A919X731_9BACI</name>
<evidence type="ECO:0000313" key="3">
    <source>
        <dbReference type="Proteomes" id="UP000676917"/>
    </source>
</evidence>
<keyword evidence="3" id="KW-1185">Reference proteome</keyword>
<comment type="caution">
    <text evidence="2">The sequence shown here is derived from an EMBL/GenBank/DDBJ whole genome shotgun (WGS) entry which is preliminary data.</text>
</comment>
<dbReference type="Pfam" id="PF09946">
    <property type="entry name" value="DUF2178"/>
    <property type="match status" value="1"/>
</dbReference>
<keyword evidence="1" id="KW-1133">Transmembrane helix</keyword>
<feature type="transmembrane region" description="Helical" evidence="1">
    <location>
        <begin position="55"/>
        <end position="73"/>
    </location>
</feature>
<evidence type="ECO:0008006" key="4">
    <source>
        <dbReference type="Google" id="ProtNLM"/>
    </source>
</evidence>
<proteinExistence type="predicted"/>
<evidence type="ECO:0000256" key="1">
    <source>
        <dbReference type="SAM" id="Phobius"/>
    </source>
</evidence>
<organism evidence="2 3">
    <name type="scientific">Ornithinibacillus bavariensis</name>
    <dbReference type="NCBI Taxonomy" id="545502"/>
    <lineage>
        <taxon>Bacteria</taxon>
        <taxon>Bacillati</taxon>
        <taxon>Bacillota</taxon>
        <taxon>Bacilli</taxon>
        <taxon>Bacillales</taxon>
        <taxon>Bacillaceae</taxon>
        <taxon>Ornithinibacillus</taxon>
    </lineage>
</organism>
<gene>
    <name evidence="2" type="ORF">J43TS3_02830</name>
</gene>
<feature type="transmembrane region" description="Helical" evidence="1">
    <location>
        <begin position="79"/>
        <end position="101"/>
    </location>
</feature>
<dbReference type="Proteomes" id="UP000676917">
    <property type="component" value="Unassembled WGS sequence"/>
</dbReference>
<keyword evidence="1" id="KW-0812">Transmembrane</keyword>
<reference evidence="2" key="1">
    <citation type="submission" date="2021-03" db="EMBL/GenBank/DDBJ databases">
        <title>Antimicrobial resistance genes in bacteria isolated from Japanese honey, and their potential for conferring macrolide and lincosamide resistance in the American foulbrood pathogen Paenibacillus larvae.</title>
        <authorList>
            <person name="Okamoto M."/>
            <person name="Kumagai M."/>
            <person name="Kanamori H."/>
            <person name="Takamatsu D."/>
        </authorList>
    </citation>
    <scope>NUCLEOTIDE SEQUENCE</scope>
    <source>
        <strain evidence="2">J43TS3</strain>
    </source>
</reference>
<feature type="transmembrane region" description="Helical" evidence="1">
    <location>
        <begin position="12"/>
        <end position="34"/>
    </location>
</feature>
<protein>
    <recommendedName>
        <fullName evidence="4">DUF3796 domain-containing protein</fullName>
    </recommendedName>
</protein>
<keyword evidence="1" id="KW-0472">Membrane</keyword>
<accession>A0A919X731</accession>
<dbReference type="InterPro" id="IPR019235">
    <property type="entry name" value="DUF2178_TM"/>
</dbReference>
<sequence>MLSQEFLQSPWVILILIANYLLMLTIFFVQRNVGKKKHRYDERYYQVNNRAKGRTWDIMLVIMLITWPIVIIFDGISFAFFLLTILYMLHCIIFGVAAAFYQSKE</sequence>
<dbReference type="EMBL" id="BORP01000001">
    <property type="protein sequence ID" value="GIO25672.1"/>
    <property type="molecule type" value="Genomic_DNA"/>
</dbReference>
<dbReference type="AlphaFoldDB" id="A0A919X731"/>